<accession>S4NZA7</accession>
<name>S4NZA7_9NEOP</name>
<proteinExistence type="predicted"/>
<evidence type="ECO:0000313" key="1">
    <source>
        <dbReference type="EMBL" id="JAA79090.1"/>
    </source>
</evidence>
<dbReference type="AlphaFoldDB" id="S4NZA7"/>
<organism evidence="1">
    <name type="scientific">Pararge aegeria</name>
    <name type="common">speckled wood butterfly</name>
    <dbReference type="NCBI Taxonomy" id="116150"/>
    <lineage>
        <taxon>Eukaryota</taxon>
        <taxon>Metazoa</taxon>
        <taxon>Ecdysozoa</taxon>
        <taxon>Arthropoda</taxon>
        <taxon>Hexapoda</taxon>
        <taxon>Insecta</taxon>
        <taxon>Pterygota</taxon>
        <taxon>Neoptera</taxon>
        <taxon>Endopterygota</taxon>
        <taxon>Lepidoptera</taxon>
        <taxon>Glossata</taxon>
        <taxon>Ditrysia</taxon>
        <taxon>Papilionoidea</taxon>
        <taxon>Nymphalidae</taxon>
        <taxon>Satyrinae</taxon>
        <taxon>Satyrini</taxon>
        <taxon>Parargina</taxon>
        <taxon>Pararge</taxon>
    </lineage>
</organism>
<dbReference type="EMBL" id="GAIX01013470">
    <property type="protein sequence ID" value="JAA79090.1"/>
    <property type="molecule type" value="Transcribed_RNA"/>
</dbReference>
<reference evidence="1" key="1">
    <citation type="journal article" date="2013" name="BMC Genomics">
        <title>Unscrambling butterfly oogenesis.</title>
        <authorList>
            <person name="Carter J.M."/>
            <person name="Baker S.C."/>
            <person name="Pink R."/>
            <person name="Carter D.R."/>
            <person name="Collins A."/>
            <person name="Tomlin J."/>
            <person name="Gibbs M."/>
            <person name="Breuker C.J."/>
        </authorList>
    </citation>
    <scope>NUCLEOTIDE SEQUENCE</scope>
    <source>
        <tissue evidence="1">Ovary</tissue>
    </source>
</reference>
<reference evidence="1" key="2">
    <citation type="submission" date="2013-05" db="EMBL/GenBank/DDBJ databases">
        <authorList>
            <person name="Carter J.-M."/>
            <person name="Baker S.C."/>
            <person name="Pink R."/>
            <person name="Carter D.R.F."/>
            <person name="Collins A."/>
            <person name="Tomlin J."/>
            <person name="Gibbs M."/>
            <person name="Breuker C.J."/>
        </authorList>
    </citation>
    <scope>NUCLEOTIDE SEQUENCE</scope>
    <source>
        <tissue evidence="1">Ovary</tissue>
    </source>
</reference>
<sequence>MICILFIDVSAQNFVSAYDWTYKDYLFLSTTYNTLQFYFIKKSSQFVAPRRRALQADKINLISRFTQYFNTCTLLPAY</sequence>
<protein>
    <submittedName>
        <fullName evidence="1">Uncharacterized protein</fullName>
    </submittedName>
</protein>
<feature type="non-terminal residue" evidence="1">
    <location>
        <position position="78"/>
    </location>
</feature>